<keyword evidence="3" id="KW-1185">Reference proteome</keyword>
<comment type="caution">
    <text evidence="2">The sequence shown here is derived from an EMBL/GenBank/DDBJ whole genome shotgun (WGS) entry which is preliminary data.</text>
</comment>
<feature type="compositionally biased region" description="Polar residues" evidence="1">
    <location>
        <begin position="499"/>
        <end position="527"/>
    </location>
</feature>
<dbReference type="AlphaFoldDB" id="A0A7Y0HXB2"/>
<dbReference type="Proteomes" id="UP000543419">
    <property type="component" value="Unassembled WGS sequence"/>
</dbReference>
<dbReference type="RefSeq" id="WP_169240918.1">
    <property type="nucleotide sequence ID" value="NZ_JAAIIG010000004.1"/>
</dbReference>
<name>A0A7Y0HXB2_9BIFI</name>
<evidence type="ECO:0000313" key="2">
    <source>
        <dbReference type="EMBL" id="NMM98147.1"/>
    </source>
</evidence>
<organism evidence="2 3">
    <name type="scientific">Bifidobacterium olomucense</name>
    <dbReference type="NCBI Taxonomy" id="2675324"/>
    <lineage>
        <taxon>Bacteria</taxon>
        <taxon>Bacillati</taxon>
        <taxon>Actinomycetota</taxon>
        <taxon>Actinomycetes</taxon>
        <taxon>Bifidobacteriales</taxon>
        <taxon>Bifidobacteriaceae</taxon>
        <taxon>Bifidobacterium</taxon>
    </lineage>
</organism>
<reference evidence="2 3" key="1">
    <citation type="submission" date="2020-02" db="EMBL/GenBank/DDBJ databases">
        <title>Characterization of phylogenetic diversity of novel bifidobacterial species isolated in Czech ZOOs.</title>
        <authorList>
            <person name="Lugli G.A."/>
            <person name="Vera N.B."/>
            <person name="Ventura M."/>
        </authorList>
    </citation>
    <scope>NUCLEOTIDE SEQUENCE [LARGE SCALE GENOMIC DNA]</scope>
    <source>
        <strain evidence="2 3">DSM 109959</strain>
    </source>
</reference>
<evidence type="ECO:0000256" key="1">
    <source>
        <dbReference type="SAM" id="MobiDB-lite"/>
    </source>
</evidence>
<evidence type="ECO:0000313" key="3">
    <source>
        <dbReference type="Proteomes" id="UP000543419"/>
    </source>
</evidence>
<gene>
    <name evidence="2" type="ORF">G1C97_1096</name>
</gene>
<feature type="region of interest" description="Disordered" evidence="1">
    <location>
        <begin position="493"/>
        <end position="536"/>
    </location>
</feature>
<protein>
    <submittedName>
        <fullName evidence="2">Phage portal protein gp6</fullName>
    </submittedName>
</protein>
<sequence length="536" mass="59023">MAQTTSIVQDDTEPDGDGMTLTRLAVALGEGQPLRCFEKTFYDGTETIPTLAIPRGVDDRSVPIYRRFAQIGHVNLARIIVDAAVSRQRINGFRLVNDKTMRSTAADDMYARSRMSVKAPKCFRDVGVHGRSYLYVTGPNDNNLVEHLSPWQCYATEDAACVYAYDEVNQVERLMLLRLVKDKDGGVSDVYVRTASRASEKRTLIRESDDPSVTDCAKTWSTDRPSVWNPSTDFQWEGAKQSLDYAVKCGRLPIFTVESPDGRSQLFPHFSSLQRIDQHLFDRMCIMAVQSFKQRALKGTLPTTYSADDPAVLNGWAEEGDPIDYSNQFETGFATMWMLPKDVDIWESENTDLTPYETILSGEVKRLAAASATPLDILSPDVAGSAEGASLKREGLVFKVEELNRLANDALVGALQMALVADGETGAAEERFETMWLPVELRSWTDISQAVSQGKGVFPVKTMWRKIAGFTEQEMAEAEQDLTDTAFQQALAAEASAMDSKTQAQSPGTLEGTLDSSSTLGDQSVPASFSDVGGDV</sequence>
<accession>A0A7Y0HXB2</accession>
<dbReference type="EMBL" id="JAAIIG010000004">
    <property type="protein sequence ID" value="NMM98147.1"/>
    <property type="molecule type" value="Genomic_DNA"/>
</dbReference>
<proteinExistence type="predicted"/>